<dbReference type="Gene3D" id="3.40.50.1820">
    <property type="entry name" value="alpha/beta hydrolase"/>
    <property type="match status" value="2"/>
</dbReference>
<dbReference type="InterPro" id="IPR029058">
    <property type="entry name" value="AB_hydrolase_fold"/>
</dbReference>
<keyword evidence="3" id="KW-1185">Reference proteome</keyword>
<dbReference type="Pfam" id="PF07859">
    <property type="entry name" value="Abhydrolase_3"/>
    <property type="match status" value="2"/>
</dbReference>
<dbReference type="EMBL" id="MNBE01000673">
    <property type="protein sequence ID" value="OKO98262.1"/>
    <property type="molecule type" value="Genomic_DNA"/>
</dbReference>
<reference evidence="2 3" key="1">
    <citation type="submission" date="2016-10" db="EMBL/GenBank/DDBJ databases">
        <title>Genome sequence of the ascomycete fungus Penicillium subrubescens.</title>
        <authorList>
            <person name="De Vries R.P."/>
            <person name="Peng M."/>
            <person name="Dilokpimol A."/>
            <person name="Hilden K."/>
            <person name="Makela M.R."/>
            <person name="Grigoriev I."/>
            <person name="Riley R."/>
            <person name="Granchi Z."/>
        </authorList>
    </citation>
    <scope>NUCLEOTIDE SEQUENCE [LARGE SCALE GENOMIC DNA]</scope>
    <source>
        <strain evidence="2 3">CBS 132785</strain>
    </source>
</reference>
<dbReference type="GO" id="GO:0017000">
    <property type="term" value="P:antibiotic biosynthetic process"/>
    <property type="evidence" value="ECO:0007669"/>
    <property type="project" value="UniProtKB-ARBA"/>
</dbReference>
<feature type="domain" description="Alpha/beta hydrolase fold-3" evidence="1">
    <location>
        <begin position="137"/>
        <end position="274"/>
    </location>
</feature>
<dbReference type="Proteomes" id="UP000186955">
    <property type="component" value="Unassembled WGS sequence"/>
</dbReference>
<evidence type="ECO:0000313" key="3">
    <source>
        <dbReference type="Proteomes" id="UP000186955"/>
    </source>
</evidence>
<gene>
    <name evidence="2" type="ORF">PENSUB_9360</name>
</gene>
<protein>
    <recommendedName>
        <fullName evidence="1">Alpha/beta hydrolase fold-3 domain-containing protein</fullName>
    </recommendedName>
</protein>
<dbReference type="PANTHER" id="PTHR23024">
    <property type="entry name" value="ARYLACETAMIDE DEACETYLASE"/>
    <property type="match status" value="1"/>
</dbReference>
<dbReference type="AlphaFoldDB" id="A0A1Q5TDG8"/>
<dbReference type="GO" id="GO:0016787">
    <property type="term" value="F:hydrolase activity"/>
    <property type="evidence" value="ECO:0007669"/>
    <property type="project" value="InterPro"/>
</dbReference>
<name>A0A1Q5TDG8_9EURO</name>
<dbReference type="PANTHER" id="PTHR23024:SF600">
    <property type="entry name" value="PUTATIVE (AFU_ORTHOLOGUE AFUA_1G02580)-RELATED"/>
    <property type="match status" value="1"/>
</dbReference>
<dbReference type="SUPFAM" id="SSF53474">
    <property type="entry name" value="alpha/beta-Hydrolases"/>
    <property type="match status" value="1"/>
</dbReference>
<sequence>MATPTPLPTRADLAKKATRYRLFAGILSWLDRYLSWPLPTRPALELTIPSTTSKTPGVIQLYFFTGTGTLLSPGEDEEQPHAKRPVLINFHGGGFAIGHPLDDARWIAAVLHAHPDAVVVSVGYRLAPEHPFPVPCAGGNLCLTVPLRLREEIIKRREHQRESPGIKLAGLIAFYPSTDWSRSRIERDATNPTASRKSMITADMFKFFDESYLMQENLPRKAGTDEIDMAHPYVSPGLADEGLILASYPEHVAIYTCGWDQLLVEGNAFRERLRGFVGVGGLSLNPHLSTKFIMSGHAGCPKCSAPIEGGTKTCGSCGAACPV</sequence>
<evidence type="ECO:0000259" key="1">
    <source>
        <dbReference type="Pfam" id="PF07859"/>
    </source>
</evidence>
<dbReference type="STRING" id="1316194.A0A1Q5TDG8"/>
<evidence type="ECO:0000313" key="2">
    <source>
        <dbReference type="EMBL" id="OKO98262.1"/>
    </source>
</evidence>
<dbReference type="GO" id="GO:0072330">
    <property type="term" value="P:monocarboxylic acid biosynthetic process"/>
    <property type="evidence" value="ECO:0007669"/>
    <property type="project" value="UniProtKB-ARBA"/>
</dbReference>
<feature type="domain" description="Alpha/beta hydrolase fold-3" evidence="1">
    <location>
        <begin position="87"/>
        <end position="135"/>
    </location>
</feature>
<accession>A0A1Q5TDG8</accession>
<organism evidence="2 3">
    <name type="scientific">Penicillium subrubescens</name>
    <dbReference type="NCBI Taxonomy" id="1316194"/>
    <lineage>
        <taxon>Eukaryota</taxon>
        <taxon>Fungi</taxon>
        <taxon>Dikarya</taxon>
        <taxon>Ascomycota</taxon>
        <taxon>Pezizomycotina</taxon>
        <taxon>Eurotiomycetes</taxon>
        <taxon>Eurotiomycetidae</taxon>
        <taxon>Eurotiales</taxon>
        <taxon>Aspergillaceae</taxon>
        <taxon>Penicillium</taxon>
    </lineage>
</organism>
<proteinExistence type="predicted"/>
<dbReference type="InterPro" id="IPR050466">
    <property type="entry name" value="Carboxylest/Gibb_receptor"/>
</dbReference>
<dbReference type="InterPro" id="IPR013094">
    <property type="entry name" value="AB_hydrolase_3"/>
</dbReference>
<comment type="caution">
    <text evidence="2">The sequence shown here is derived from an EMBL/GenBank/DDBJ whole genome shotgun (WGS) entry which is preliminary data.</text>
</comment>